<reference evidence="4 5" key="1">
    <citation type="journal article" date="2007" name="Appl. Environ. Microbiol.">
        <title>Rhizobial factors required for stem nodule maturation and maintenance in Sesbania rostrata-Azorhizobium caulinodans ORS571 symbiosis.</title>
        <authorList>
            <person name="Suzuki S."/>
            <person name="Aono T."/>
            <person name="Lee KB."/>
            <person name="Suzuki T."/>
            <person name="Liu CT."/>
            <person name="Miwa H."/>
            <person name="Wakao S."/>
            <person name="Iki T."/>
            <person name="Oyaizu H."/>
        </authorList>
    </citation>
    <scope>NUCLEOTIDE SEQUENCE [LARGE SCALE GENOMIC DNA]</scope>
    <source>
        <strain evidence="5">ATCC 43989 / DSM 5975 / JCM 20966 / LMG 6465 / NBRC 14845 / NCIMB 13405 / ORS 571</strain>
    </source>
</reference>
<evidence type="ECO:0000313" key="4">
    <source>
        <dbReference type="EMBL" id="BAF90279.1"/>
    </source>
</evidence>
<evidence type="ECO:0000313" key="5">
    <source>
        <dbReference type="Proteomes" id="UP000000270"/>
    </source>
</evidence>
<feature type="domain" description="Methyl-accepting transducer" evidence="3">
    <location>
        <begin position="138"/>
        <end position="199"/>
    </location>
</feature>
<evidence type="ECO:0000259" key="3">
    <source>
        <dbReference type="PROSITE" id="PS50111"/>
    </source>
</evidence>
<dbReference type="GO" id="GO:0016020">
    <property type="term" value="C:membrane"/>
    <property type="evidence" value="ECO:0007669"/>
    <property type="project" value="InterPro"/>
</dbReference>
<dbReference type="Pfam" id="PF00015">
    <property type="entry name" value="MCPsignal"/>
    <property type="match status" value="1"/>
</dbReference>
<keyword evidence="1 2" id="KW-0807">Transducer</keyword>
<keyword evidence="5" id="KW-1185">Reference proteome</keyword>
<dbReference type="PROSITE" id="PS50111">
    <property type="entry name" value="CHEMOTAXIS_TRANSDUC_2"/>
    <property type="match status" value="1"/>
</dbReference>
<dbReference type="SUPFAM" id="SSF58104">
    <property type="entry name" value="Methyl-accepting chemotaxis protein (MCP) signaling domain"/>
    <property type="match status" value="1"/>
</dbReference>
<dbReference type="AlphaFoldDB" id="A8HV72"/>
<proteinExistence type="predicted"/>
<dbReference type="Gene3D" id="3.30.450.20">
    <property type="entry name" value="PAS domain"/>
    <property type="match status" value="1"/>
</dbReference>
<protein>
    <submittedName>
        <fullName evidence="4">Chemotaxis sensory transducer</fullName>
    </submittedName>
</protein>
<name>A8HV72_AZOC5</name>
<reference evidence="4 5" key="3">
    <citation type="journal article" date="2008" name="BMC Genomics">
        <title>The genome of the versatile nitrogen fixer Azorhizobium caulinodans ORS571.</title>
        <authorList>
            <person name="Lee KB."/>
            <person name="Backer P.D."/>
            <person name="Aono T."/>
            <person name="Liu CT."/>
            <person name="Suzuki S."/>
            <person name="Suzuki T."/>
            <person name="Kaneko T."/>
            <person name="Yamada M."/>
            <person name="Tabata S."/>
            <person name="Kupfer D.M."/>
            <person name="Najar F.Z."/>
            <person name="Wiley G.B."/>
            <person name="Roe B."/>
            <person name="Binnewies T.T."/>
            <person name="Ussery D.W."/>
            <person name="D'Haeze W."/>
            <person name="Herder J.D."/>
            <person name="Gevers D."/>
            <person name="Vereecke D."/>
            <person name="Holsters M."/>
            <person name="Oyaizu H."/>
        </authorList>
    </citation>
    <scope>NUCLEOTIDE SEQUENCE [LARGE SCALE GENOMIC DNA]</scope>
    <source>
        <strain evidence="5">ATCC 43989 / DSM 5975 / JCM 20966 / LMG 6465 / NBRC 14845 / NCIMB 13405 / ORS 571</strain>
    </source>
</reference>
<organism evidence="4 5">
    <name type="scientific">Azorhizobium caulinodans (strain ATCC 43989 / DSM 5975 / JCM 20966 / LMG 6465 / NBRC 14845 / NCIMB 13405 / ORS 571)</name>
    <dbReference type="NCBI Taxonomy" id="438753"/>
    <lineage>
        <taxon>Bacteria</taxon>
        <taxon>Pseudomonadati</taxon>
        <taxon>Pseudomonadota</taxon>
        <taxon>Alphaproteobacteria</taxon>
        <taxon>Hyphomicrobiales</taxon>
        <taxon>Xanthobacteraceae</taxon>
        <taxon>Azorhizobium</taxon>
    </lineage>
</organism>
<accession>A8HV72</accession>
<dbReference type="STRING" id="438753.AZC_4281"/>
<reference evidence="4 5" key="6">
    <citation type="journal article" date="2011" name="Appl. Environ. Microbiol.">
        <title>Involvement of the azorhizobial chromosome partition gene (parA) in the onset of bacteroid differentiation during Sesbania rostrata stem nodule development.</title>
        <authorList>
            <person name="Liu CT."/>
            <person name="Lee KB."/>
            <person name="Wang YS."/>
            <person name="Peng MH."/>
            <person name="Lee KT."/>
            <person name="Suzuki S."/>
            <person name="Suzuki T."/>
            <person name="Oyaizu H."/>
        </authorList>
    </citation>
    <scope>NUCLEOTIDE SEQUENCE [LARGE SCALE GENOMIC DNA]</scope>
    <source>
        <strain evidence="5">ATCC 43989 / DSM 5975 / JCM 20966 / LMG 6465 / NBRC 14845 / NCIMB 13405 / ORS 571</strain>
    </source>
</reference>
<reference evidence="5" key="2">
    <citation type="submission" date="2007-04" db="EMBL/GenBank/DDBJ databases">
        <title>Complete genome sequence of the nitrogen-fixing bacterium Azorhizobium caulinodans ORS571.</title>
        <authorList>
            <person name="Lee K.B."/>
            <person name="Backer P.D."/>
            <person name="Aono T."/>
            <person name="Liu C.T."/>
            <person name="Suzuki S."/>
            <person name="Suzuki T."/>
            <person name="Kaneko T."/>
            <person name="Yamada M."/>
            <person name="Tabata S."/>
            <person name="Kupfer D.M."/>
            <person name="Najar F.Z."/>
            <person name="Wiley G.B."/>
            <person name="Roe B."/>
            <person name="Binnewies T."/>
            <person name="Ussery D."/>
            <person name="Vereecke D."/>
            <person name="Gevers D."/>
            <person name="Holsters M."/>
            <person name="Oyaizu H."/>
        </authorList>
    </citation>
    <scope>NUCLEOTIDE SEQUENCE [LARGE SCALE GENOMIC DNA]</scope>
    <source>
        <strain evidence="5">ATCC 43989 / DSM 5975 / JCM 20966 / LMG 6465 / NBRC 14845 / NCIMB 13405 / ORS 571</strain>
    </source>
</reference>
<gene>
    <name evidence="4" type="ordered locus">AZC_4281</name>
</gene>
<dbReference type="EMBL" id="AP009384">
    <property type="protein sequence ID" value="BAF90279.1"/>
    <property type="molecule type" value="Genomic_DNA"/>
</dbReference>
<evidence type="ECO:0000256" key="2">
    <source>
        <dbReference type="PROSITE-ProRule" id="PRU00284"/>
    </source>
</evidence>
<dbReference type="KEGG" id="azc:AZC_4281"/>
<dbReference type="PANTHER" id="PTHR32089:SF112">
    <property type="entry name" value="LYSOZYME-LIKE PROTEIN-RELATED"/>
    <property type="match status" value="1"/>
</dbReference>
<sequence length="462" mass="49655">MPQARSCVSLLIICVPAGSGAFSERCPEGSSCNSDLLLIQAHGTAATDSRRMTRVLIEGRLASAARRKCKGRHPPCAPARAPCVPPRGIGTPDGDGLSTMHGTFDAALKASLSADTPEKVIDLADHSAAVAAGKARAIQAITGQTRMLALNATIEAARAGDAGRGFAVVAEEVKAVSAEIGRLASDMETELRSALDELRAVGRRMAQDVRGQRLVDLSLNAIEIIDRNLYERTCDVRWWATDAALVNCGDPTPERVAEAERRLGVILSAYTVYLDLWFCTPEGRVVAHGRADRYPNIRGLDVSRESWFREAMDSVSGDDYAVADVNPCPALRGAPVATYAAAVREGGALRGKPIGVLGIHFDWEPQARAVVEGVRLSPDEAERSRVLLVDARGRVIASSDRRGIFTELVNLNARGRTSGIDHTPDSKTIAFHMTPGYETYRGLGWAGVIMQDPLHAGMRHHR</sequence>
<reference evidence="4 5" key="5">
    <citation type="journal article" date="2010" name="Appl. Environ. Microbiol.">
        <title>phrR-like gene praR of Azorhizobium caulinodans ORS571 is essential for symbiosis with Sesbania rostrata and is involved in expression of reb genes.</title>
        <authorList>
            <person name="Akiba N."/>
            <person name="Aono T."/>
            <person name="Toyazaki H."/>
            <person name="Sato S."/>
            <person name="Oyaizu H."/>
        </authorList>
    </citation>
    <scope>NUCLEOTIDE SEQUENCE [LARGE SCALE GENOMIC DNA]</scope>
    <source>
        <strain evidence="5">ATCC 43989 / DSM 5975 / JCM 20966 / LMG 6465 / NBRC 14845 / NCIMB 13405 / ORS 571</strain>
    </source>
</reference>
<dbReference type="Gene3D" id="1.10.287.950">
    <property type="entry name" value="Methyl-accepting chemotaxis protein"/>
    <property type="match status" value="1"/>
</dbReference>
<evidence type="ECO:0000256" key="1">
    <source>
        <dbReference type="ARBA" id="ARBA00023224"/>
    </source>
</evidence>
<dbReference type="PANTHER" id="PTHR32089">
    <property type="entry name" value="METHYL-ACCEPTING CHEMOTAXIS PROTEIN MCPB"/>
    <property type="match status" value="1"/>
</dbReference>
<dbReference type="InterPro" id="IPR004089">
    <property type="entry name" value="MCPsignal_dom"/>
</dbReference>
<dbReference type="Proteomes" id="UP000000270">
    <property type="component" value="Chromosome"/>
</dbReference>
<dbReference type="HOGENOM" id="CLU_047366_0_0_5"/>
<reference evidence="4 5" key="4">
    <citation type="journal article" date="2009" name="Appl. Environ. Microbiol.">
        <title>Comparative genome-wide transcriptional profiling of Azorhizobium caulinodans ORS571 grown under free-living and symbiotic conditions.</title>
        <authorList>
            <person name="Tsukada S."/>
            <person name="Aono T."/>
            <person name="Akiba N."/>
            <person name="Lee KB."/>
            <person name="Liu CT."/>
            <person name="Toyazaki H."/>
            <person name="Oyaizu H."/>
        </authorList>
    </citation>
    <scope>NUCLEOTIDE SEQUENCE [LARGE SCALE GENOMIC DNA]</scope>
    <source>
        <strain evidence="5">ATCC 43989 / DSM 5975 / JCM 20966 / LMG 6465 / NBRC 14845 / NCIMB 13405 / ORS 571</strain>
    </source>
</reference>
<dbReference type="eggNOG" id="COG0840">
    <property type="taxonomic scope" value="Bacteria"/>
</dbReference>
<dbReference type="GO" id="GO:0007165">
    <property type="term" value="P:signal transduction"/>
    <property type="evidence" value="ECO:0007669"/>
    <property type="project" value="UniProtKB-KW"/>
</dbReference>